<feature type="region of interest" description="Disordered" evidence="4">
    <location>
        <begin position="200"/>
        <end position="224"/>
    </location>
</feature>
<proteinExistence type="predicted"/>
<comment type="caution">
    <text evidence="6">The sequence shown here is derived from an EMBL/GenBank/DDBJ whole genome shotgun (WGS) entry which is preliminary data.</text>
</comment>
<dbReference type="Proteomes" id="UP000452235">
    <property type="component" value="Unassembled WGS sequence"/>
</dbReference>
<keyword evidence="3" id="KW-0779">Telomere</keyword>
<evidence type="ECO:0000259" key="5">
    <source>
        <dbReference type="Pfam" id="PF10451"/>
    </source>
</evidence>
<dbReference type="EMBL" id="BLJY01000001">
    <property type="protein sequence ID" value="GFF12265.1"/>
    <property type="molecule type" value="Genomic_DNA"/>
</dbReference>
<dbReference type="SUPFAM" id="SSF50249">
    <property type="entry name" value="Nucleic acid-binding proteins"/>
    <property type="match status" value="1"/>
</dbReference>
<dbReference type="OrthoDB" id="77828at2759"/>
<organism evidence="6 7">
    <name type="scientific">Aspergillus terreus</name>
    <dbReference type="NCBI Taxonomy" id="33178"/>
    <lineage>
        <taxon>Eukaryota</taxon>
        <taxon>Fungi</taxon>
        <taxon>Dikarya</taxon>
        <taxon>Ascomycota</taxon>
        <taxon>Pezizomycotina</taxon>
        <taxon>Eurotiomycetes</taxon>
        <taxon>Eurotiomycetidae</taxon>
        <taxon>Eurotiales</taxon>
        <taxon>Aspergillaceae</taxon>
        <taxon>Aspergillus</taxon>
        <taxon>Aspergillus subgen. Circumdati</taxon>
    </lineage>
</organism>
<protein>
    <submittedName>
        <fullName evidence="6">OB-fold nucleic acid binding domain protein</fullName>
    </submittedName>
</protein>
<dbReference type="AlphaFoldDB" id="A0A5M3YQW2"/>
<accession>A0A5M3YQW2</accession>
<reference evidence="6 7" key="1">
    <citation type="submission" date="2020-01" db="EMBL/GenBank/DDBJ databases">
        <title>Aspergillus terreus IFO 6365 whole genome shotgun sequence.</title>
        <authorList>
            <person name="Kanamasa S."/>
            <person name="Takahashi H."/>
        </authorList>
    </citation>
    <scope>NUCLEOTIDE SEQUENCE [LARGE SCALE GENOMIC DNA]</scope>
    <source>
        <strain evidence="6 7">IFO 6365</strain>
    </source>
</reference>
<feature type="domain" description="CST complex subunit Stn1 N-terminal" evidence="5">
    <location>
        <begin position="40"/>
        <end position="92"/>
    </location>
</feature>
<dbReference type="Pfam" id="PF10451">
    <property type="entry name" value="Stn1"/>
    <property type="match status" value="1"/>
</dbReference>
<gene>
    <name evidence="6" type="ORF">ATEIFO6365_0001048800</name>
</gene>
<evidence type="ECO:0000256" key="3">
    <source>
        <dbReference type="ARBA" id="ARBA00022895"/>
    </source>
</evidence>
<name>A0A5M3YQW2_ASPTE</name>
<evidence type="ECO:0000256" key="4">
    <source>
        <dbReference type="SAM" id="MobiDB-lite"/>
    </source>
</evidence>
<dbReference type="InterPro" id="IPR018856">
    <property type="entry name" value="Stn1_N"/>
</dbReference>
<keyword evidence="7" id="KW-1185">Reference proteome</keyword>
<feature type="region of interest" description="Disordered" evidence="4">
    <location>
        <begin position="95"/>
        <end position="118"/>
    </location>
</feature>
<evidence type="ECO:0000313" key="6">
    <source>
        <dbReference type="EMBL" id="GFF12265.1"/>
    </source>
</evidence>
<dbReference type="GO" id="GO:0000781">
    <property type="term" value="C:chromosome, telomeric region"/>
    <property type="evidence" value="ECO:0007669"/>
    <property type="project" value="UniProtKB-SubCell"/>
</dbReference>
<sequence length="259" mass="29588">MATAAGNDLVFYPAFCFKAAPTHFTWVKLSAADVHRLKRRPGFEDQIYFYHNHPIRFVSLVGIIVARTEVARLTILTLDDSSGATVEIAVRKAPDTPAAAGTNPEAGGAPRDKHAAATQGTDVDISALVPGARAQVKGTLSTFRGMVQVQLERVFPVRDTNAEMRFLDQRNRYLVEVLSVPWQLTAEEVAKLRVEADEEEERVEEEQIQARRRTRRRAEREEKDHQRILRLWEREERRREKEAELCRIAGIKFMQNIKR</sequence>
<comment type="subcellular location">
    <subcellularLocation>
        <location evidence="1">Chromosome</location>
        <location evidence="1">Telomere</location>
    </subcellularLocation>
</comment>
<keyword evidence="2" id="KW-0158">Chromosome</keyword>
<evidence type="ECO:0000256" key="2">
    <source>
        <dbReference type="ARBA" id="ARBA00022454"/>
    </source>
</evidence>
<evidence type="ECO:0000256" key="1">
    <source>
        <dbReference type="ARBA" id="ARBA00004574"/>
    </source>
</evidence>
<dbReference type="InterPro" id="IPR012340">
    <property type="entry name" value="NA-bd_OB-fold"/>
</dbReference>
<evidence type="ECO:0000313" key="7">
    <source>
        <dbReference type="Proteomes" id="UP000452235"/>
    </source>
</evidence>
<dbReference type="Gene3D" id="2.40.50.140">
    <property type="entry name" value="Nucleic acid-binding proteins"/>
    <property type="match status" value="1"/>
</dbReference>